<evidence type="ECO:0000313" key="2">
    <source>
        <dbReference type="EMBL" id="RKP37668.1"/>
    </source>
</evidence>
<accession>A0A4P9ZWH1</accession>
<feature type="region of interest" description="Disordered" evidence="1">
    <location>
        <begin position="1"/>
        <end position="101"/>
    </location>
</feature>
<reference evidence="3" key="1">
    <citation type="journal article" date="2018" name="Nat. Microbiol.">
        <title>Leveraging single-cell genomics to expand the fungal tree of life.</title>
        <authorList>
            <person name="Ahrendt S.R."/>
            <person name="Quandt C.A."/>
            <person name="Ciobanu D."/>
            <person name="Clum A."/>
            <person name="Salamov A."/>
            <person name="Andreopoulos B."/>
            <person name="Cheng J.F."/>
            <person name="Woyke T."/>
            <person name="Pelin A."/>
            <person name="Henrissat B."/>
            <person name="Reynolds N.K."/>
            <person name="Benny G.L."/>
            <person name="Smith M.E."/>
            <person name="James T.Y."/>
            <person name="Grigoriev I.V."/>
        </authorList>
    </citation>
    <scope>NUCLEOTIDE SEQUENCE [LARGE SCALE GENOMIC DNA]</scope>
    <source>
        <strain evidence="3">RSA 468</strain>
    </source>
</reference>
<dbReference type="Proteomes" id="UP000268162">
    <property type="component" value="Unassembled WGS sequence"/>
</dbReference>
<dbReference type="AlphaFoldDB" id="A0A4P9ZWH1"/>
<name>A0A4P9ZWH1_9FUNG</name>
<feature type="compositionally biased region" description="Basic and acidic residues" evidence="1">
    <location>
        <begin position="10"/>
        <end position="22"/>
    </location>
</feature>
<dbReference type="EMBL" id="ML002462">
    <property type="protein sequence ID" value="RKP37668.1"/>
    <property type="molecule type" value="Genomic_DNA"/>
</dbReference>
<proteinExistence type="predicted"/>
<evidence type="ECO:0000313" key="3">
    <source>
        <dbReference type="Proteomes" id="UP000268162"/>
    </source>
</evidence>
<feature type="compositionally biased region" description="Acidic residues" evidence="1">
    <location>
        <begin position="70"/>
        <end position="100"/>
    </location>
</feature>
<keyword evidence="3" id="KW-1185">Reference proteome</keyword>
<organism evidence="2 3">
    <name type="scientific">Dimargaris cristalligena</name>
    <dbReference type="NCBI Taxonomy" id="215637"/>
    <lineage>
        <taxon>Eukaryota</taxon>
        <taxon>Fungi</taxon>
        <taxon>Fungi incertae sedis</taxon>
        <taxon>Zoopagomycota</taxon>
        <taxon>Kickxellomycotina</taxon>
        <taxon>Dimargaritomycetes</taxon>
        <taxon>Dimargaritales</taxon>
        <taxon>Dimargaritaceae</taxon>
        <taxon>Dimargaris</taxon>
    </lineage>
</organism>
<evidence type="ECO:0000256" key="1">
    <source>
        <dbReference type="SAM" id="MobiDB-lite"/>
    </source>
</evidence>
<sequence>MPRMPVADRPPYKLVEKGKYPEPDEDSGLFGDTNLNGPVLKPLEVPEIIPPPQSLVQSGGKVDRGQGDLDGNEDSAEEEEEYDDGDNYDDDYDDDDDNDDNTNLVFRKVDSIVRKPDSVTINGVIYEDMLPEKVIESLMLLEYESAISGALYWSVLLGATEQAFNSRRDRYEQAWIAIREEWAYVDYDKLSPSQQSTAFPFLTDIFNEHVSLEISRWWNDDYPNTGPSAKTPNLQVTKPLIDRIIERHRAGMLTPKKGQFVNFDLTQAQIFFAVMILEFDIKELFEDAFAILKMAVAHLAAFTKLLDYTHAAHHIKDHGLDYKLNGTTPSVCYLGMGFYRSFVIKKSTEDGAPHVSIRVPKAAFLELVNYGESALLSSSETEVLVGEAVTGYNTH</sequence>
<gene>
    <name evidence="2" type="ORF">BJ085DRAFT_27774</name>
</gene>
<protein>
    <submittedName>
        <fullName evidence="2">Uncharacterized protein</fullName>
    </submittedName>
</protein>